<dbReference type="AlphaFoldDB" id="A0A2X2WMR8"/>
<name>A0A2X2WMR8_9FIRM</name>
<sequence>MTQIDWNLLWEQVKSLLGVLAAAGIVIDMTPEIKVQPVRWLLGWVGKQLNRDMQSKLDSLAKDFEAHKVDSWRSEILDFANSCMNRRKHTKEEFDHIISVHDDYAKYVEEKKIENGQVKLAYEYIAELYRHCCEKNSFLVVRPSDEEEEE</sequence>
<reference evidence="1 2" key="1">
    <citation type="submission" date="2018-06" db="EMBL/GenBank/DDBJ databases">
        <authorList>
            <consortium name="Pathogen Informatics"/>
            <person name="Doyle S."/>
        </authorList>
    </citation>
    <scope>NUCLEOTIDE SEQUENCE [LARGE SCALE GENOMIC DNA]</scope>
    <source>
        <strain evidence="1 2">NCTC11224</strain>
    </source>
</reference>
<gene>
    <name evidence="1" type="ORF">NCTC11224_03903</name>
</gene>
<protein>
    <submittedName>
        <fullName evidence="1">Uncharacterized protein</fullName>
    </submittedName>
</protein>
<evidence type="ECO:0000313" key="1">
    <source>
        <dbReference type="EMBL" id="SQB14849.1"/>
    </source>
</evidence>
<dbReference type="Proteomes" id="UP000251853">
    <property type="component" value="Unassembled WGS sequence"/>
</dbReference>
<evidence type="ECO:0000313" key="2">
    <source>
        <dbReference type="Proteomes" id="UP000251853"/>
    </source>
</evidence>
<dbReference type="RefSeq" id="WP_055175999.1">
    <property type="nucleotide sequence ID" value="NZ_JAIWZC010000001.1"/>
</dbReference>
<accession>A0A2X2WMR8</accession>
<keyword evidence="2" id="KW-1185">Reference proteome</keyword>
<proteinExistence type="predicted"/>
<organism evidence="1 2">
    <name type="scientific">Enterocloster clostridioformis</name>
    <dbReference type="NCBI Taxonomy" id="1531"/>
    <lineage>
        <taxon>Bacteria</taxon>
        <taxon>Bacillati</taxon>
        <taxon>Bacillota</taxon>
        <taxon>Clostridia</taxon>
        <taxon>Lachnospirales</taxon>
        <taxon>Lachnospiraceae</taxon>
        <taxon>Enterocloster</taxon>
    </lineage>
</organism>
<dbReference type="EMBL" id="UAVW01000016">
    <property type="protein sequence ID" value="SQB14849.1"/>
    <property type="molecule type" value="Genomic_DNA"/>
</dbReference>